<feature type="compositionally biased region" description="Basic residues" evidence="6">
    <location>
        <begin position="785"/>
        <end position="795"/>
    </location>
</feature>
<dbReference type="InterPro" id="IPR008532">
    <property type="entry name" value="NFACT_RNA-bd"/>
</dbReference>
<evidence type="ECO:0000313" key="10">
    <source>
        <dbReference type="Proteomes" id="UP000193685"/>
    </source>
</evidence>
<dbReference type="RefSeq" id="XP_040726387.1">
    <property type="nucleotide sequence ID" value="XM_040869035.1"/>
</dbReference>
<dbReference type="InterPro" id="IPR051608">
    <property type="entry name" value="RQC_Subunit_NEMF"/>
</dbReference>
<dbReference type="OMA" id="MFLEFFA"/>
<dbReference type="AlphaFoldDB" id="A0A1Y2FKA4"/>
<gene>
    <name evidence="9" type="ORF">BCR37DRAFT_378391</name>
</gene>
<dbReference type="PANTHER" id="PTHR15239">
    <property type="entry name" value="NUCLEAR EXPORT MEDIATOR FACTOR NEMF"/>
    <property type="match status" value="1"/>
</dbReference>
<dbReference type="GO" id="GO:0043023">
    <property type="term" value="F:ribosomal large subunit binding"/>
    <property type="evidence" value="ECO:0007669"/>
    <property type="project" value="TreeGrafter"/>
</dbReference>
<evidence type="ECO:0000256" key="6">
    <source>
        <dbReference type="SAM" id="MobiDB-lite"/>
    </source>
</evidence>
<reference evidence="9 10" key="1">
    <citation type="submission" date="2016-07" db="EMBL/GenBank/DDBJ databases">
        <title>Pervasive Adenine N6-methylation of Active Genes in Fungi.</title>
        <authorList>
            <consortium name="DOE Joint Genome Institute"/>
            <person name="Mondo S.J."/>
            <person name="Dannebaum R.O."/>
            <person name="Kuo R.C."/>
            <person name="Labutti K."/>
            <person name="Haridas S."/>
            <person name="Kuo A."/>
            <person name="Salamov A."/>
            <person name="Ahrendt S.R."/>
            <person name="Lipzen A."/>
            <person name="Sullivan W."/>
            <person name="Andreopoulos W.B."/>
            <person name="Clum A."/>
            <person name="Lindquist E."/>
            <person name="Daum C."/>
            <person name="Ramamoorthy G.K."/>
            <person name="Gryganskyi A."/>
            <person name="Culley D."/>
            <person name="Magnuson J.K."/>
            <person name="James T.Y."/>
            <person name="O'Malley M.A."/>
            <person name="Stajich J.E."/>
            <person name="Spatafora J.W."/>
            <person name="Visel A."/>
            <person name="Grigoriev I.V."/>
        </authorList>
    </citation>
    <scope>NUCLEOTIDE SEQUENCE [LARGE SCALE GENOMIC DNA]</scope>
    <source>
        <strain evidence="9 10">12-1054</strain>
    </source>
</reference>
<dbReference type="PANTHER" id="PTHR15239:SF6">
    <property type="entry name" value="RIBOSOME QUALITY CONTROL COMPLEX SUBUNIT NEMF"/>
    <property type="match status" value="1"/>
</dbReference>
<dbReference type="Pfam" id="PF05833">
    <property type="entry name" value="NFACT_N"/>
    <property type="match status" value="1"/>
</dbReference>
<dbReference type="GO" id="GO:0005737">
    <property type="term" value="C:cytoplasm"/>
    <property type="evidence" value="ECO:0007669"/>
    <property type="project" value="UniProtKB-SubCell"/>
</dbReference>
<dbReference type="Gene3D" id="2.30.310.10">
    <property type="entry name" value="ibrinogen binding protein from staphylococcus aureus domain"/>
    <property type="match status" value="1"/>
</dbReference>
<feature type="compositionally biased region" description="Basic residues" evidence="6">
    <location>
        <begin position="746"/>
        <end position="755"/>
    </location>
</feature>
<dbReference type="Proteomes" id="UP000193685">
    <property type="component" value="Unassembled WGS sequence"/>
</dbReference>
<sequence length="977" mass="107647">MKQRFSSLDLKAAAAEINAKLQDTRLANIYDLSSRTFLLKFQKNAIKHNVVIDPGYRVHTTAFARETFAQPSNFCAKLRKHVRTRRITHVKQLGSDRVLIFTFGGGENNADPDRSSHLLVEFYAGGNVILTDGHFKILALQRVVGEDEGQKVAVGETYDVGRRLGTEFDVISRERLLSALTVKEVSAAPEISGKATRKQKGAGTLKKVLTVSLSHYGAALVEHCILDAGLDPSAAATPDMADALQPAFEKADAIVQAPAHPGFIVTKMDGDHEVYDDFQPFLPLQVQRAGLKTLSYETFNDAVDAYFSSIESQKLDQRVRQQEATAAKKIAAVHDEHKRKIDGLVEAQTTSAQKAAALEGSQGIVDEAIAAVKLLLEQGMDWVDMEKMIRSEAKAGNPVASVIRLPLKLKENKITVSVPALDALYENEESETDEEDSPRELVVDVDLAHSAFANARNYYAVRRTAMTKEEKTQQSSKKALRSTQKKVENDLRKQLKEKTTIKPIRKIYWFEKFLWFISSEGYLVLGGHDAQQNEALYKKHFSQGDIYVHADLTGAATVIIKNTAADQPIPPTTLSQAGTLSVATSSAWDAKMVISAYWVNFDQVSKTAPTGEYLTTGSFMIRGKKNFLPPSKLELGYGMYFVVDETSRDRHIKLKAAKQEEDKQFDTAPKSFKAPAANTNAHEGYEDTTAATSSPPAESTLVSEIPETSGAASKDPADKYNLEEHGAIDEAPAPKSFSGKAQHTTAKQKRERRKGKSDVPDKAETRAPLPQQAQTPSKQEVKLTRGQKAKKKKLAKYADQDEDDKELAQQLLGIQIKSDHKSESEDESAARSKPASGPPKLKKEGSAAEVARILKDEKIPQLDEEEQDLITPLDILVPMPLSDDVLLDAIPTCAPYGALQKFKYKCKLQPGGAKKGKALKGVVAGWCSQPVDESSQDKERLWPREKELMKSLKDQEIISCVGVKAIKVSGLDKRPRK</sequence>
<evidence type="ECO:0000256" key="1">
    <source>
        <dbReference type="ARBA" id="ARBA00004496"/>
    </source>
</evidence>
<comment type="subcellular location">
    <subcellularLocation>
        <location evidence="1">Cytoplasm</location>
    </subcellularLocation>
</comment>
<name>A0A1Y2FKA4_PROLT</name>
<evidence type="ECO:0000256" key="3">
    <source>
        <dbReference type="ARBA" id="ARBA00022490"/>
    </source>
</evidence>
<keyword evidence="4" id="KW-0175">Coiled coil</keyword>
<organism evidence="9 10">
    <name type="scientific">Protomyces lactucae-debilis</name>
    <dbReference type="NCBI Taxonomy" id="2754530"/>
    <lineage>
        <taxon>Eukaryota</taxon>
        <taxon>Fungi</taxon>
        <taxon>Dikarya</taxon>
        <taxon>Ascomycota</taxon>
        <taxon>Taphrinomycotina</taxon>
        <taxon>Taphrinomycetes</taxon>
        <taxon>Taphrinales</taxon>
        <taxon>Protomycetaceae</taxon>
        <taxon>Protomyces</taxon>
    </lineage>
</organism>
<evidence type="ECO:0000256" key="5">
    <source>
        <dbReference type="ARBA" id="ARBA00070414"/>
    </source>
</evidence>
<feature type="domain" description="NFACT RNA-binding" evidence="7">
    <location>
        <begin position="512"/>
        <end position="623"/>
    </location>
</feature>
<comment type="similarity">
    <text evidence="2">Belongs to the NEMF family.</text>
</comment>
<proteinExistence type="inferred from homology"/>
<feature type="compositionally biased region" description="Polar residues" evidence="6">
    <location>
        <begin position="689"/>
        <end position="702"/>
    </location>
</feature>
<keyword evidence="3" id="KW-0963">Cytoplasm</keyword>
<dbReference type="GO" id="GO:1990112">
    <property type="term" value="C:RQC complex"/>
    <property type="evidence" value="ECO:0007669"/>
    <property type="project" value="TreeGrafter"/>
</dbReference>
<dbReference type="GO" id="GO:0072344">
    <property type="term" value="P:rescue of stalled ribosome"/>
    <property type="evidence" value="ECO:0007669"/>
    <property type="project" value="TreeGrafter"/>
</dbReference>
<evidence type="ECO:0000256" key="4">
    <source>
        <dbReference type="ARBA" id="ARBA00023054"/>
    </source>
</evidence>
<evidence type="ECO:0000259" key="8">
    <source>
        <dbReference type="Pfam" id="PF11923"/>
    </source>
</evidence>
<keyword evidence="10" id="KW-1185">Reference proteome</keyword>
<dbReference type="Pfam" id="PF05670">
    <property type="entry name" value="NFACT-R_1"/>
    <property type="match status" value="1"/>
</dbReference>
<feature type="compositionally biased region" description="Basic and acidic residues" evidence="6">
    <location>
        <begin position="756"/>
        <end position="765"/>
    </location>
</feature>
<dbReference type="EMBL" id="MCFI01000006">
    <property type="protein sequence ID" value="ORY84369.1"/>
    <property type="molecule type" value="Genomic_DNA"/>
</dbReference>
<dbReference type="Pfam" id="PF11923">
    <property type="entry name" value="NFACT-C"/>
    <property type="match status" value="1"/>
</dbReference>
<feature type="domain" description="NFACT protein C-terminal" evidence="8">
    <location>
        <begin position="870"/>
        <end position="969"/>
    </location>
</feature>
<accession>A0A1Y2FKA4</accession>
<dbReference type="OrthoDB" id="207084at2759"/>
<feature type="region of interest" description="Disordered" evidence="6">
    <location>
        <begin position="467"/>
        <end position="488"/>
    </location>
</feature>
<evidence type="ECO:0000256" key="2">
    <source>
        <dbReference type="ARBA" id="ARBA00008318"/>
    </source>
</evidence>
<dbReference type="GeneID" id="63785634"/>
<protein>
    <recommendedName>
        <fullName evidence="5">Ribosome quality control complex subunit 2</fullName>
    </recommendedName>
</protein>
<dbReference type="FunFam" id="2.30.310.10:FF:000003">
    <property type="entry name" value="Zinc knuckle domain containing protein"/>
    <property type="match status" value="1"/>
</dbReference>
<evidence type="ECO:0000259" key="7">
    <source>
        <dbReference type="Pfam" id="PF05670"/>
    </source>
</evidence>
<feature type="region of interest" description="Disordered" evidence="6">
    <location>
        <begin position="656"/>
        <end position="717"/>
    </location>
</feature>
<comment type="caution">
    <text evidence="9">The sequence shown here is derived from an EMBL/GenBank/DDBJ whole genome shotgun (WGS) entry which is preliminary data.</text>
</comment>
<dbReference type="GO" id="GO:1990116">
    <property type="term" value="P:ribosome-associated ubiquitin-dependent protein catabolic process"/>
    <property type="evidence" value="ECO:0007669"/>
    <property type="project" value="TreeGrafter"/>
</dbReference>
<dbReference type="InterPro" id="IPR021846">
    <property type="entry name" value="NFACT-C"/>
</dbReference>
<dbReference type="GO" id="GO:0000049">
    <property type="term" value="F:tRNA binding"/>
    <property type="evidence" value="ECO:0007669"/>
    <property type="project" value="TreeGrafter"/>
</dbReference>
<evidence type="ECO:0000313" key="9">
    <source>
        <dbReference type="EMBL" id="ORY84369.1"/>
    </source>
</evidence>
<feature type="region of interest" description="Disordered" evidence="6">
    <location>
        <begin position="729"/>
        <end position="849"/>
    </location>
</feature>
<dbReference type="STRING" id="56484.A0A1Y2FKA4"/>